<dbReference type="HAMAP" id="MF_00156">
    <property type="entry name" value="PanB"/>
    <property type="match status" value="1"/>
</dbReference>
<dbReference type="Pfam" id="PF02548">
    <property type="entry name" value="Pantoate_transf"/>
    <property type="match status" value="1"/>
</dbReference>
<comment type="subunit">
    <text evidence="2 5">Homodecamer; pentamer of dimers.</text>
</comment>
<proteinExistence type="inferred from homology"/>
<dbReference type="InterPro" id="IPR015813">
    <property type="entry name" value="Pyrv/PenolPyrv_kinase-like_dom"/>
</dbReference>
<dbReference type="InterPro" id="IPR003700">
    <property type="entry name" value="Pantoate_hydroxy_MeTrfase"/>
</dbReference>
<accession>A0A516TP88</accession>
<comment type="cofactor">
    <cofactor evidence="5 8">
        <name>Mg(2+)</name>
        <dbReference type="ChEBI" id="CHEBI:18420"/>
    </cofactor>
    <text evidence="5 8">Binds 1 Mg(2+) ion per subunit.</text>
</comment>
<dbReference type="GO" id="GO:0003864">
    <property type="term" value="F:3-methyl-2-oxobutanoate hydroxymethyltransferase activity"/>
    <property type="evidence" value="ECO:0007669"/>
    <property type="project" value="UniProtKB-UniRule"/>
</dbReference>
<dbReference type="NCBIfam" id="TIGR00222">
    <property type="entry name" value="panB"/>
    <property type="match status" value="1"/>
</dbReference>
<evidence type="ECO:0000256" key="8">
    <source>
        <dbReference type="PIRSR" id="PIRSR000388-3"/>
    </source>
</evidence>
<dbReference type="PANTHER" id="PTHR20881">
    <property type="entry name" value="3-METHYL-2-OXOBUTANOATE HYDROXYMETHYLTRANSFERASE"/>
    <property type="match status" value="1"/>
</dbReference>
<evidence type="ECO:0000313" key="10">
    <source>
        <dbReference type="Proteomes" id="UP000315925"/>
    </source>
</evidence>
<dbReference type="GO" id="GO:0000287">
    <property type="term" value="F:magnesium ion binding"/>
    <property type="evidence" value="ECO:0007669"/>
    <property type="project" value="TreeGrafter"/>
</dbReference>
<dbReference type="UniPathway" id="UPA00028">
    <property type="reaction ID" value="UER00003"/>
</dbReference>
<feature type="binding site" evidence="5 7">
    <location>
        <begin position="47"/>
        <end position="48"/>
    </location>
    <ligand>
        <name>3-methyl-2-oxobutanoate</name>
        <dbReference type="ChEBI" id="CHEBI:11851"/>
    </ligand>
</feature>
<dbReference type="SUPFAM" id="SSF51621">
    <property type="entry name" value="Phosphoenolpyruvate/pyruvate domain"/>
    <property type="match status" value="1"/>
</dbReference>
<dbReference type="NCBIfam" id="NF001452">
    <property type="entry name" value="PRK00311.1"/>
    <property type="match status" value="1"/>
</dbReference>
<sequence>MNSIKITTDWIRHRKNSGEKIAALTVVDYPTAKILDEAGLPLLLVGDSLGMVVLGYEDTTKVSLEDMLHHVRAVARAKVKALVVADMPYGWNRDPHQALYCAQKLCDAGAEAVKVEGGTEIAATVEMLLAKGIQVMGHIGLMPQFLGETPRYRKQGLSEEEKKKISEDALFLSRAGVFAIVLEAVEDQLAEEITKRVEVPTIGIGSGKCCDGQILVFHDLMGLFPWFRPKFVQPKLNLALLIKEAAMAYKKEVQEALPKSFR</sequence>
<keyword evidence="5 8" id="KW-0479">Metal-binding</keyword>
<comment type="pathway">
    <text evidence="5">Cofactor biosynthesis; (R)-pantothenate biosynthesis; (R)-pantoate from 3-methyl-2-oxobutanoate: step 1/2.</text>
</comment>
<dbReference type="InterPro" id="IPR040442">
    <property type="entry name" value="Pyrv_kinase-like_dom_sf"/>
</dbReference>
<keyword evidence="3 5" id="KW-0566">Pantothenate biosynthesis</keyword>
<feature type="binding site" evidence="5 8">
    <location>
        <position position="86"/>
    </location>
    <ligand>
        <name>Mg(2+)</name>
        <dbReference type="ChEBI" id="CHEBI:18420"/>
    </ligand>
</feature>
<reference evidence="10" key="1">
    <citation type="submission" date="2019-03" db="EMBL/GenBank/DDBJ databases">
        <title>Complete genome of Methylacidiphilum kamchatkense Kam1.</title>
        <authorList>
            <person name="Kruse T."/>
            <person name="Murarilal Ratnadevi C."/>
            <person name="Erikstad H.-A."/>
            <person name="Birkeland N.-K."/>
        </authorList>
    </citation>
    <scope>NUCLEOTIDE SEQUENCE [LARGE SCALE GENOMIC DNA]</scope>
    <source>
        <strain evidence="10">kam1</strain>
    </source>
</reference>
<evidence type="ECO:0000313" key="9">
    <source>
        <dbReference type="EMBL" id="QDQ43049.1"/>
    </source>
</evidence>
<name>A0A516TP88_9BACT</name>
<evidence type="ECO:0000256" key="2">
    <source>
        <dbReference type="ARBA" id="ARBA00011424"/>
    </source>
</evidence>
<evidence type="ECO:0000256" key="3">
    <source>
        <dbReference type="ARBA" id="ARBA00022655"/>
    </source>
</evidence>
<dbReference type="GO" id="GO:0005737">
    <property type="term" value="C:cytoplasm"/>
    <property type="evidence" value="ECO:0007669"/>
    <property type="project" value="UniProtKB-SubCell"/>
</dbReference>
<dbReference type="GO" id="GO:0032259">
    <property type="term" value="P:methylation"/>
    <property type="evidence" value="ECO:0007669"/>
    <property type="project" value="UniProtKB-KW"/>
</dbReference>
<comment type="similarity">
    <text evidence="1 5">Belongs to the PanB family.</text>
</comment>
<feature type="binding site" evidence="5 7">
    <location>
        <position position="86"/>
    </location>
    <ligand>
        <name>3-methyl-2-oxobutanoate</name>
        <dbReference type="ChEBI" id="CHEBI:11851"/>
    </ligand>
</feature>
<dbReference type="GO" id="GO:0008168">
    <property type="term" value="F:methyltransferase activity"/>
    <property type="evidence" value="ECO:0007669"/>
    <property type="project" value="UniProtKB-KW"/>
</dbReference>
<dbReference type="EC" id="2.1.2.11" evidence="5"/>
<comment type="catalytic activity">
    <reaction evidence="5">
        <text>(6R)-5,10-methylene-5,6,7,8-tetrahydrofolate + 3-methyl-2-oxobutanoate + H2O = 2-dehydropantoate + (6S)-5,6,7,8-tetrahydrofolate</text>
        <dbReference type="Rhea" id="RHEA:11824"/>
        <dbReference type="ChEBI" id="CHEBI:11561"/>
        <dbReference type="ChEBI" id="CHEBI:11851"/>
        <dbReference type="ChEBI" id="CHEBI:15377"/>
        <dbReference type="ChEBI" id="CHEBI:15636"/>
        <dbReference type="ChEBI" id="CHEBI:57453"/>
        <dbReference type="EC" id="2.1.2.11"/>
    </reaction>
</comment>
<dbReference type="EMBL" id="CP037899">
    <property type="protein sequence ID" value="QDQ43049.1"/>
    <property type="molecule type" value="Genomic_DNA"/>
</dbReference>
<dbReference type="AlphaFoldDB" id="A0A516TP88"/>
<keyword evidence="9" id="KW-0489">Methyltransferase</keyword>
<feature type="binding site" evidence="5 8">
    <location>
        <position position="116"/>
    </location>
    <ligand>
        <name>Mg(2+)</name>
        <dbReference type="ChEBI" id="CHEBI:18420"/>
    </ligand>
</feature>
<keyword evidence="4 5" id="KW-0808">Transferase</keyword>
<comment type="function">
    <text evidence="5">Catalyzes the reversible reaction in which hydroxymethyl group from 5,10-methylenetetrahydrofolate is transferred onto alpha-ketoisovalerate to form ketopantoate.</text>
</comment>
<feature type="binding site" evidence="5 8">
    <location>
        <position position="47"/>
    </location>
    <ligand>
        <name>Mg(2+)</name>
        <dbReference type="ChEBI" id="CHEBI:18420"/>
    </ligand>
</feature>
<dbReference type="Proteomes" id="UP000315925">
    <property type="component" value="Chromosome"/>
</dbReference>
<evidence type="ECO:0000256" key="6">
    <source>
        <dbReference type="PIRSR" id="PIRSR000388-1"/>
    </source>
</evidence>
<organism evidence="9 10">
    <name type="scientific">Methylacidiphilum kamchatkense Kam1</name>
    <dbReference type="NCBI Taxonomy" id="1202785"/>
    <lineage>
        <taxon>Bacteria</taxon>
        <taxon>Pseudomonadati</taxon>
        <taxon>Verrucomicrobiota</taxon>
        <taxon>Methylacidiphilae</taxon>
        <taxon>Methylacidiphilales</taxon>
        <taxon>Methylacidiphilaceae</taxon>
        <taxon>Methylacidiphilum (ex Ratnadevi et al. 2023)</taxon>
    </lineage>
</organism>
<evidence type="ECO:0000256" key="7">
    <source>
        <dbReference type="PIRSR" id="PIRSR000388-2"/>
    </source>
</evidence>
<gene>
    <name evidence="5" type="primary">panB</name>
    <name evidence="9" type="ORF">kam1_1835</name>
</gene>
<dbReference type="KEGG" id="mkc:kam1_1835"/>
<keyword evidence="5 8" id="KW-0460">Magnesium</keyword>
<dbReference type="PANTHER" id="PTHR20881:SF0">
    <property type="entry name" value="3-METHYL-2-OXOBUTANOATE HYDROXYMETHYLTRANSFERASE"/>
    <property type="match status" value="1"/>
</dbReference>
<evidence type="ECO:0000256" key="4">
    <source>
        <dbReference type="ARBA" id="ARBA00022679"/>
    </source>
</evidence>
<comment type="subcellular location">
    <subcellularLocation>
        <location evidence="5">Cytoplasm</location>
    </subcellularLocation>
</comment>
<evidence type="ECO:0000256" key="5">
    <source>
        <dbReference type="HAMAP-Rule" id="MF_00156"/>
    </source>
</evidence>
<keyword evidence="5" id="KW-0963">Cytoplasm</keyword>
<dbReference type="RefSeq" id="WP_143958381.1">
    <property type="nucleotide sequence ID" value="NZ_CP037899.1"/>
</dbReference>
<evidence type="ECO:0000256" key="1">
    <source>
        <dbReference type="ARBA" id="ARBA00008676"/>
    </source>
</evidence>
<feature type="binding site" evidence="5 7">
    <location>
        <position position="114"/>
    </location>
    <ligand>
        <name>3-methyl-2-oxobutanoate</name>
        <dbReference type="ChEBI" id="CHEBI:11851"/>
    </ligand>
</feature>
<protein>
    <recommendedName>
        <fullName evidence="5">3-methyl-2-oxobutanoate hydroxymethyltransferase</fullName>
        <ecNumber evidence="5">2.1.2.11</ecNumber>
    </recommendedName>
    <alternativeName>
        <fullName evidence="5">Ketopantoate hydroxymethyltransferase</fullName>
        <shortName evidence="5">KPHMT</shortName>
    </alternativeName>
</protein>
<dbReference type="PIRSF" id="PIRSF000388">
    <property type="entry name" value="Pantoate_hydroxy_MeTrfase"/>
    <property type="match status" value="1"/>
</dbReference>
<dbReference type="Gene3D" id="3.20.20.60">
    <property type="entry name" value="Phosphoenolpyruvate-binding domains"/>
    <property type="match status" value="1"/>
</dbReference>
<feature type="active site" description="Proton acceptor" evidence="5 6">
    <location>
        <position position="183"/>
    </location>
</feature>
<dbReference type="CDD" id="cd06557">
    <property type="entry name" value="KPHMT-like"/>
    <property type="match status" value="1"/>
</dbReference>
<dbReference type="GO" id="GO:0015940">
    <property type="term" value="P:pantothenate biosynthetic process"/>
    <property type="evidence" value="ECO:0007669"/>
    <property type="project" value="UniProtKB-UniRule"/>
</dbReference>